<name>A0A8T0H8K6_CERPU</name>
<organism evidence="2 3">
    <name type="scientific">Ceratodon purpureus</name>
    <name type="common">Fire moss</name>
    <name type="synonym">Dicranum purpureum</name>
    <dbReference type="NCBI Taxonomy" id="3225"/>
    <lineage>
        <taxon>Eukaryota</taxon>
        <taxon>Viridiplantae</taxon>
        <taxon>Streptophyta</taxon>
        <taxon>Embryophyta</taxon>
        <taxon>Bryophyta</taxon>
        <taxon>Bryophytina</taxon>
        <taxon>Bryopsida</taxon>
        <taxon>Dicranidae</taxon>
        <taxon>Pseudoditrichales</taxon>
        <taxon>Ditrichaceae</taxon>
        <taxon>Ceratodon</taxon>
    </lineage>
</organism>
<dbReference type="Proteomes" id="UP000822688">
    <property type="component" value="Chromosome 7"/>
</dbReference>
<feature type="signal peptide" evidence="1">
    <location>
        <begin position="1"/>
        <end position="20"/>
    </location>
</feature>
<comment type="caution">
    <text evidence="2">The sequence shown here is derived from an EMBL/GenBank/DDBJ whole genome shotgun (WGS) entry which is preliminary data.</text>
</comment>
<keyword evidence="1" id="KW-0732">Signal</keyword>
<sequence>MNNLWTFEVLLLTLQVHLLGMCTSGQYLLVRHVEVWVGTCGGLTVIE</sequence>
<dbReference type="AlphaFoldDB" id="A0A8T0H8K6"/>
<proteinExistence type="predicted"/>
<accession>A0A8T0H8K6</accession>
<evidence type="ECO:0000313" key="2">
    <source>
        <dbReference type="EMBL" id="KAG0567570.1"/>
    </source>
</evidence>
<evidence type="ECO:0000313" key="3">
    <source>
        <dbReference type="Proteomes" id="UP000822688"/>
    </source>
</evidence>
<protein>
    <submittedName>
        <fullName evidence="2">Uncharacterized protein</fullName>
    </submittedName>
</protein>
<keyword evidence="3" id="KW-1185">Reference proteome</keyword>
<gene>
    <name evidence="2" type="ORF">KC19_7G144300</name>
</gene>
<dbReference type="EMBL" id="CM026428">
    <property type="protein sequence ID" value="KAG0567570.1"/>
    <property type="molecule type" value="Genomic_DNA"/>
</dbReference>
<evidence type="ECO:0000256" key="1">
    <source>
        <dbReference type="SAM" id="SignalP"/>
    </source>
</evidence>
<reference evidence="2" key="1">
    <citation type="submission" date="2020-06" db="EMBL/GenBank/DDBJ databases">
        <title>WGS assembly of Ceratodon purpureus strain R40.</title>
        <authorList>
            <person name="Carey S.B."/>
            <person name="Jenkins J."/>
            <person name="Shu S."/>
            <person name="Lovell J.T."/>
            <person name="Sreedasyam A."/>
            <person name="Maumus F."/>
            <person name="Tiley G.P."/>
            <person name="Fernandez-Pozo N."/>
            <person name="Barry K."/>
            <person name="Chen C."/>
            <person name="Wang M."/>
            <person name="Lipzen A."/>
            <person name="Daum C."/>
            <person name="Saski C.A."/>
            <person name="Payton A.C."/>
            <person name="Mcbreen J.C."/>
            <person name="Conrad R.E."/>
            <person name="Kollar L.M."/>
            <person name="Olsson S."/>
            <person name="Huttunen S."/>
            <person name="Landis J.B."/>
            <person name="Wickett N.J."/>
            <person name="Johnson M.G."/>
            <person name="Rensing S.A."/>
            <person name="Grimwood J."/>
            <person name="Schmutz J."/>
            <person name="Mcdaniel S.F."/>
        </authorList>
    </citation>
    <scope>NUCLEOTIDE SEQUENCE</scope>
    <source>
        <strain evidence="2">R40</strain>
    </source>
</reference>
<feature type="chain" id="PRO_5035890618" evidence="1">
    <location>
        <begin position="21"/>
        <end position="47"/>
    </location>
</feature>